<sequence>MVASILVVVVAHQLTIRGKFSKVAKEEKVALGINLYINSYLLRVHINLYLHSNKRFN</sequence>
<organism evidence="1">
    <name type="scientific">Picea glauca</name>
    <name type="common">White spruce</name>
    <name type="synonym">Pinus glauca</name>
    <dbReference type="NCBI Taxonomy" id="3330"/>
    <lineage>
        <taxon>Eukaryota</taxon>
        <taxon>Viridiplantae</taxon>
        <taxon>Streptophyta</taxon>
        <taxon>Embryophyta</taxon>
        <taxon>Tracheophyta</taxon>
        <taxon>Spermatophyta</taxon>
        <taxon>Pinopsida</taxon>
        <taxon>Pinidae</taxon>
        <taxon>Conifers I</taxon>
        <taxon>Pinales</taxon>
        <taxon>Pinaceae</taxon>
        <taxon>Picea</taxon>
    </lineage>
</organism>
<evidence type="ECO:0000313" key="1">
    <source>
        <dbReference type="EMBL" id="KUM49259.1"/>
    </source>
</evidence>
<geneLocation type="mitochondrion" evidence="1"/>
<dbReference type="AlphaFoldDB" id="A0A101M1J3"/>
<accession>A0A101M1J3</accession>
<keyword evidence="1" id="KW-0496">Mitochondrion</keyword>
<name>A0A101M1J3_PICGL</name>
<dbReference type="EMBL" id="LKAM01000003">
    <property type="protein sequence ID" value="KUM49259.1"/>
    <property type="molecule type" value="Genomic_DNA"/>
</dbReference>
<protein>
    <submittedName>
        <fullName evidence="1">Uncharacterized protein</fullName>
    </submittedName>
</protein>
<proteinExistence type="predicted"/>
<gene>
    <name evidence="1" type="ORF">ABT39_MTgene3808</name>
</gene>
<comment type="caution">
    <text evidence="1">The sequence shown here is derived from an EMBL/GenBank/DDBJ whole genome shotgun (WGS) entry which is preliminary data.</text>
</comment>
<reference evidence="1" key="1">
    <citation type="journal article" date="2015" name="Genome Biol. Evol.">
        <title>Organellar Genomes of White Spruce (Picea glauca): Assembly and Annotation.</title>
        <authorList>
            <person name="Jackman S.D."/>
            <person name="Warren R.L."/>
            <person name="Gibb E.A."/>
            <person name="Vandervalk B.P."/>
            <person name="Mohamadi H."/>
            <person name="Chu J."/>
            <person name="Raymond A."/>
            <person name="Pleasance S."/>
            <person name="Coope R."/>
            <person name="Wildung M.R."/>
            <person name="Ritland C.E."/>
            <person name="Bousquet J."/>
            <person name="Jones S.J."/>
            <person name="Bohlmann J."/>
            <person name="Birol I."/>
        </authorList>
    </citation>
    <scope>NUCLEOTIDE SEQUENCE [LARGE SCALE GENOMIC DNA]</scope>
    <source>
        <tissue evidence="1">Flushing bud</tissue>
    </source>
</reference>